<dbReference type="Proteomes" id="UP001224775">
    <property type="component" value="Unassembled WGS sequence"/>
</dbReference>
<accession>A0AAD9D5K1</accession>
<evidence type="ECO:0000313" key="4">
    <source>
        <dbReference type="Proteomes" id="UP001224775"/>
    </source>
</evidence>
<feature type="transmembrane region" description="Helical" evidence="2">
    <location>
        <begin position="176"/>
        <end position="195"/>
    </location>
</feature>
<evidence type="ECO:0000313" key="3">
    <source>
        <dbReference type="EMBL" id="KAK1733753.1"/>
    </source>
</evidence>
<name>A0AAD9D5K1_9STRA</name>
<keyword evidence="2" id="KW-1133">Transmembrane helix</keyword>
<keyword evidence="2" id="KW-0472">Membrane</keyword>
<proteinExistence type="predicted"/>
<comment type="caution">
    <text evidence="3">The sequence shown here is derived from an EMBL/GenBank/DDBJ whole genome shotgun (WGS) entry which is preliminary data.</text>
</comment>
<keyword evidence="2" id="KW-0812">Transmembrane</keyword>
<sequence length="235" mass="26491">MDKDTFIAIRALHHAAAFDFKFVDHGGYSSQEEEERHYPSIESTYDAYDAIEYVDVDVGGDSQQEEEDHPSMESNYHDAYHVDVGGESEEEDRHHPSTESTFDAYYATMVDVDVGGDLQQEDHHPSIESNYHDMASSSSSYNDIKYRIEASSADLHLQRLVTATPSSSCTLSDKNAVLIAAILIMVVYPLIGTRLRSKLWGKRRTRLTLSEDLEEEGRATSSAHAQDMLERGLHR</sequence>
<evidence type="ECO:0000256" key="2">
    <source>
        <dbReference type="SAM" id="Phobius"/>
    </source>
</evidence>
<feature type="region of interest" description="Disordered" evidence="1">
    <location>
        <begin position="212"/>
        <end position="235"/>
    </location>
</feature>
<organism evidence="3 4">
    <name type="scientific">Skeletonema marinoi</name>
    <dbReference type="NCBI Taxonomy" id="267567"/>
    <lineage>
        <taxon>Eukaryota</taxon>
        <taxon>Sar</taxon>
        <taxon>Stramenopiles</taxon>
        <taxon>Ochrophyta</taxon>
        <taxon>Bacillariophyta</taxon>
        <taxon>Coscinodiscophyceae</taxon>
        <taxon>Thalassiosirophycidae</taxon>
        <taxon>Thalassiosirales</taxon>
        <taxon>Skeletonemataceae</taxon>
        <taxon>Skeletonema</taxon>
        <taxon>Skeletonema marinoi-dohrnii complex</taxon>
    </lineage>
</organism>
<evidence type="ECO:0000256" key="1">
    <source>
        <dbReference type="SAM" id="MobiDB-lite"/>
    </source>
</evidence>
<gene>
    <name evidence="3" type="ORF">QTG54_015608</name>
</gene>
<reference evidence="3" key="1">
    <citation type="submission" date="2023-06" db="EMBL/GenBank/DDBJ databases">
        <title>Survivors Of The Sea: Transcriptome response of Skeletonema marinoi to long-term dormancy.</title>
        <authorList>
            <person name="Pinder M.I.M."/>
            <person name="Kourtchenko O."/>
            <person name="Robertson E.K."/>
            <person name="Larsson T."/>
            <person name="Maumus F."/>
            <person name="Osuna-Cruz C.M."/>
            <person name="Vancaester E."/>
            <person name="Stenow R."/>
            <person name="Vandepoele K."/>
            <person name="Ploug H."/>
            <person name="Bruchert V."/>
            <person name="Godhe A."/>
            <person name="Topel M."/>
        </authorList>
    </citation>
    <scope>NUCLEOTIDE SEQUENCE</scope>
    <source>
        <strain evidence="3">R05AC</strain>
    </source>
</reference>
<keyword evidence="4" id="KW-1185">Reference proteome</keyword>
<dbReference type="EMBL" id="JATAAI010000045">
    <property type="protein sequence ID" value="KAK1733753.1"/>
    <property type="molecule type" value="Genomic_DNA"/>
</dbReference>
<protein>
    <submittedName>
        <fullName evidence="3">Uncharacterized protein</fullName>
    </submittedName>
</protein>
<dbReference type="AlphaFoldDB" id="A0AAD9D5K1"/>